<name>A0A0H5E7Z9_9BACT</name>
<proteinExistence type="predicted"/>
<evidence type="ECO:0008006" key="3">
    <source>
        <dbReference type="Google" id="ProtNLM"/>
    </source>
</evidence>
<protein>
    <recommendedName>
        <fullName evidence="3">Nucleoside phosphorylase domain-containing protein</fullName>
    </recommendedName>
</protein>
<dbReference type="AlphaFoldDB" id="A0A0H5E7Z9"/>
<evidence type="ECO:0000313" key="1">
    <source>
        <dbReference type="EMBL" id="CRX39470.1"/>
    </source>
</evidence>
<dbReference type="Proteomes" id="UP000220251">
    <property type="component" value="Unassembled WGS sequence"/>
</dbReference>
<gene>
    <name evidence="1" type="ORF">ELAC_2149</name>
</gene>
<accession>A0A0H5E7Z9</accession>
<sequence>MIENSGSSLQSGGSQPYDYNAKLAERAGAVVHGKTYTISDEQIEKICAAVNESFREAGLRFSKNDGRLIAKIFGGELANIAMLPRDSDLKSELMNRIETHAQLKLNLGDDGGHDAKLIESLSSAVANIVFVPEGKEQWVHPSATLRLFIKERGEAVDRTSELITKHYGLDKKEEGDLYVQLLGCLSNKMLIEPEKKLTPEEGMKILEQLMLDTATDFIKTSGKDSANSEEIIKDLNKEVFSKSMSYAVKHPQVAPRAPSSIHQMSIKEKYERGEEIPRYIMEFDVTSEHIMNPEGYLDVRLARKAVESMKFVSGHEPRGGTGKNIEVFIGPEKDMRHYYEELGYVMKGELAGRTSNRYYYFENPENPNDAKVIITGASNSSKLFHQLIQLKFAGIDLTQVGVRGLFSIAQKDLLDNLDRNLKSLEVPPSICFIGNRSLIVEALAARLFPEEMESVSFGKDRDSQVERIFERNGLTLTTSEVGSIKYSYVAIPSKEGGQIGIMGMRMPNGSLAGNVTEKLMQNGVENLFTVGAGGSLSKSADVSSYQLLTGAMYQEAEIDLDPRMVMDVPFSRFEAIAGQRNITVDSPLVENKAWLHDAAAKEVNSVDVESYHIMKAFVENRTPTARILPGIFTSDVVEEAGEHTLEEKIAPENAWKQMGPFLQESFDYLGIITKEEYEQV</sequence>
<keyword evidence="2" id="KW-1185">Reference proteome</keyword>
<dbReference type="OrthoDB" id="5839680at2"/>
<organism evidence="1 2">
    <name type="scientific">Estrella lausannensis</name>
    <dbReference type="NCBI Taxonomy" id="483423"/>
    <lineage>
        <taxon>Bacteria</taxon>
        <taxon>Pseudomonadati</taxon>
        <taxon>Chlamydiota</taxon>
        <taxon>Chlamydiia</taxon>
        <taxon>Parachlamydiales</taxon>
        <taxon>Candidatus Criblamydiaceae</taxon>
        <taxon>Estrella</taxon>
    </lineage>
</organism>
<dbReference type="RefSeq" id="WP_098039337.1">
    <property type="nucleotide sequence ID" value="NZ_CWGJ01000028.1"/>
</dbReference>
<reference evidence="2" key="1">
    <citation type="submission" date="2015-06" db="EMBL/GenBank/DDBJ databases">
        <authorList>
            <person name="Bertelli C."/>
        </authorList>
    </citation>
    <scope>NUCLEOTIDE SEQUENCE [LARGE SCALE GENOMIC DNA]</scope>
    <source>
        <strain evidence="2">CRIB-30</strain>
    </source>
</reference>
<dbReference type="EMBL" id="CWGJ01000028">
    <property type="protein sequence ID" value="CRX39470.1"/>
    <property type="molecule type" value="Genomic_DNA"/>
</dbReference>
<evidence type="ECO:0000313" key="2">
    <source>
        <dbReference type="Proteomes" id="UP000220251"/>
    </source>
</evidence>